<gene>
    <name evidence="2" type="ORF">MELLADRAFT_72052</name>
</gene>
<feature type="compositionally biased region" description="Polar residues" evidence="1">
    <location>
        <begin position="11"/>
        <end position="28"/>
    </location>
</feature>
<dbReference type="EMBL" id="GL883111">
    <property type="protein sequence ID" value="EGG05887.1"/>
    <property type="molecule type" value="Genomic_DNA"/>
</dbReference>
<organism evidence="3">
    <name type="scientific">Melampsora larici-populina (strain 98AG31 / pathotype 3-4-7)</name>
    <name type="common">Poplar leaf rust fungus</name>
    <dbReference type="NCBI Taxonomy" id="747676"/>
    <lineage>
        <taxon>Eukaryota</taxon>
        <taxon>Fungi</taxon>
        <taxon>Dikarya</taxon>
        <taxon>Basidiomycota</taxon>
        <taxon>Pucciniomycotina</taxon>
        <taxon>Pucciniomycetes</taxon>
        <taxon>Pucciniales</taxon>
        <taxon>Melampsoraceae</taxon>
        <taxon>Melampsora</taxon>
    </lineage>
</organism>
<feature type="region of interest" description="Disordered" evidence="1">
    <location>
        <begin position="1"/>
        <end position="36"/>
    </location>
</feature>
<feature type="region of interest" description="Disordered" evidence="1">
    <location>
        <begin position="225"/>
        <end position="247"/>
    </location>
</feature>
<dbReference type="InParanoid" id="F4RP97"/>
<dbReference type="Proteomes" id="UP000001072">
    <property type="component" value="Unassembled WGS sequence"/>
</dbReference>
<dbReference type="HOGENOM" id="CLU_715974_0_0_1"/>
<dbReference type="RefSeq" id="XP_007410943.1">
    <property type="nucleotide sequence ID" value="XM_007410881.1"/>
</dbReference>
<proteinExistence type="predicted"/>
<evidence type="ECO:0000313" key="2">
    <source>
        <dbReference type="EMBL" id="EGG05887.1"/>
    </source>
</evidence>
<sequence>MIMNPTEEQEINPQPSSSTNHQPTSDNIHSAPPPSYAEAHLLQPYQSTQSISPHPFESSHHFPDGLFIIKNRSSEKVLDVRGGASDVGSEVIAYQMKRPVLIDGDLMHRKNNQLFFLDWHGCLCAANSRLTIDVDPNFGLFLSSPQPICSNPNPSSHPPPQFLYDLQTRTISVQFSHDPTYSGASLEQIHSVDYLLEVQPKSKLEQPPPTATALEKLSEWIPFTRSPPLSNSSRTSPSTSTAASQLPSFQASVDFLNTSSDPDLDDSSDPSREVRVVSVAPGWREKFPSSNSPEASKWLKRQFDLAKIVRQARRDFDPNSGLDLSHLDPDASPLDQGALSELGDVLGEIGTEISRAFRRST</sequence>
<name>F4RP97_MELLP</name>
<protein>
    <submittedName>
        <fullName evidence="2">Uncharacterized protein</fullName>
    </submittedName>
</protein>
<dbReference type="VEuPathDB" id="FungiDB:MELLADRAFT_72052"/>
<evidence type="ECO:0000256" key="1">
    <source>
        <dbReference type="SAM" id="MobiDB-lite"/>
    </source>
</evidence>
<reference evidence="3" key="1">
    <citation type="journal article" date="2011" name="Proc. Natl. Acad. Sci. U.S.A.">
        <title>Obligate biotrophy features unraveled by the genomic analysis of rust fungi.</title>
        <authorList>
            <person name="Duplessis S."/>
            <person name="Cuomo C.A."/>
            <person name="Lin Y.-C."/>
            <person name="Aerts A."/>
            <person name="Tisserant E."/>
            <person name="Veneault-Fourrey C."/>
            <person name="Joly D.L."/>
            <person name="Hacquard S."/>
            <person name="Amselem J."/>
            <person name="Cantarel B.L."/>
            <person name="Chiu R."/>
            <person name="Coutinho P.M."/>
            <person name="Feau N."/>
            <person name="Field M."/>
            <person name="Frey P."/>
            <person name="Gelhaye E."/>
            <person name="Goldberg J."/>
            <person name="Grabherr M.G."/>
            <person name="Kodira C.D."/>
            <person name="Kohler A."/>
            <person name="Kuees U."/>
            <person name="Lindquist E.A."/>
            <person name="Lucas S.M."/>
            <person name="Mago R."/>
            <person name="Mauceli E."/>
            <person name="Morin E."/>
            <person name="Murat C."/>
            <person name="Pangilinan J.L."/>
            <person name="Park R."/>
            <person name="Pearson M."/>
            <person name="Quesneville H."/>
            <person name="Rouhier N."/>
            <person name="Sakthikumar S."/>
            <person name="Salamov A.A."/>
            <person name="Schmutz J."/>
            <person name="Selles B."/>
            <person name="Shapiro H."/>
            <person name="Tanguay P."/>
            <person name="Tuskan G.A."/>
            <person name="Henrissat B."/>
            <person name="Van de Peer Y."/>
            <person name="Rouze P."/>
            <person name="Ellis J.G."/>
            <person name="Dodds P.N."/>
            <person name="Schein J.E."/>
            <person name="Zhong S."/>
            <person name="Hamelin R.C."/>
            <person name="Grigoriev I.V."/>
            <person name="Szabo L.J."/>
            <person name="Martin F."/>
        </authorList>
    </citation>
    <scope>NUCLEOTIDE SEQUENCE [LARGE SCALE GENOMIC DNA]</scope>
    <source>
        <strain evidence="3">98AG31 / pathotype 3-4-7</strain>
    </source>
</reference>
<dbReference type="AlphaFoldDB" id="F4RP97"/>
<accession>F4RP97</accession>
<dbReference type="OrthoDB" id="9895617at2759"/>
<dbReference type="GeneID" id="18932005"/>
<dbReference type="eggNOG" id="ENOG502SCBB">
    <property type="taxonomic scope" value="Eukaryota"/>
</dbReference>
<dbReference type="STRING" id="747676.F4RP97"/>
<dbReference type="Gene3D" id="2.80.10.50">
    <property type="match status" value="1"/>
</dbReference>
<keyword evidence="3" id="KW-1185">Reference proteome</keyword>
<dbReference type="KEGG" id="mlr:MELLADRAFT_72052"/>
<evidence type="ECO:0000313" key="3">
    <source>
        <dbReference type="Proteomes" id="UP000001072"/>
    </source>
</evidence>